<dbReference type="Pfam" id="PF06772">
    <property type="entry name" value="LtrA"/>
    <property type="match status" value="1"/>
</dbReference>
<organism evidence="1 2">
    <name type="scientific">Glycomyces luteolus</name>
    <dbReference type="NCBI Taxonomy" id="2670330"/>
    <lineage>
        <taxon>Bacteria</taxon>
        <taxon>Bacillati</taxon>
        <taxon>Actinomycetota</taxon>
        <taxon>Actinomycetes</taxon>
        <taxon>Glycomycetales</taxon>
        <taxon>Glycomycetaceae</taxon>
        <taxon>Glycomyces</taxon>
    </lineage>
</organism>
<comment type="caution">
    <text evidence="1">The sequence shown here is derived from an EMBL/GenBank/DDBJ whole genome shotgun (WGS) entry which is preliminary data.</text>
</comment>
<name>A0A9X3PA19_9ACTN</name>
<dbReference type="AlphaFoldDB" id="A0A9X3PA19"/>
<dbReference type="EMBL" id="JAPZVP010000008">
    <property type="protein sequence ID" value="MDA1360361.1"/>
    <property type="molecule type" value="Genomic_DNA"/>
</dbReference>
<dbReference type="RefSeq" id="WP_270110289.1">
    <property type="nucleotide sequence ID" value="NZ_JAPZVP010000008.1"/>
</dbReference>
<evidence type="ECO:0000313" key="2">
    <source>
        <dbReference type="Proteomes" id="UP001146067"/>
    </source>
</evidence>
<sequence length="53" mass="5931">MFSVRDRQMTSPRHATWLELFFDLVVVAAVSQCLVAMHTEPEGPLLVSARLSS</sequence>
<dbReference type="InterPro" id="IPR010640">
    <property type="entry name" value="Low_temperature_requirement_A"/>
</dbReference>
<gene>
    <name evidence="1" type="ORF">O1R50_12055</name>
</gene>
<dbReference type="Proteomes" id="UP001146067">
    <property type="component" value="Unassembled WGS sequence"/>
</dbReference>
<protein>
    <submittedName>
        <fullName evidence="1">Low temperature requirement protein A</fullName>
    </submittedName>
</protein>
<accession>A0A9X3PA19</accession>
<keyword evidence="2" id="KW-1185">Reference proteome</keyword>
<evidence type="ECO:0000313" key="1">
    <source>
        <dbReference type="EMBL" id="MDA1360361.1"/>
    </source>
</evidence>
<proteinExistence type="predicted"/>
<reference evidence="1" key="1">
    <citation type="submission" date="2022-12" db="EMBL/GenBank/DDBJ databases">
        <title>Gycomyces niveus sp.nov.,a novel actinomycete isolated from soil in Shouguan.</title>
        <authorList>
            <person name="Yang X."/>
        </authorList>
    </citation>
    <scope>NUCLEOTIDE SEQUENCE</scope>
    <source>
        <strain evidence="1">NEAU-A15</strain>
    </source>
</reference>